<dbReference type="PANTHER" id="PTHR43775:SF50">
    <property type="entry name" value="HIGHLY REDUCING POLYKETIDE SYNTHASE SRDA"/>
    <property type="match status" value="1"/>
</dbReference>
<feature type="region of interest" description="N-terminal hotdog fold" evidence="8">
    <location>
        <begin position="1005"/>
        <end position="1143"/>
    </location>
</feature>
<dbReference type="CDD" id="cd02440">
    <property type="entry name" value="AdoMet_MTases"/>
    <property type="match status" value="1"/>
</dbReference>
<dbReference type="SMART" id="SM00827">
    <property type="entry name" value="PKS_AT"/>
    <property type="match status" value="1"/>
</dbReference>
<dbReference type="Pfam" id="PF14765">
    <property type="entry name" value="PS-DH"/>
    <property type="match status" value="1"/>
</dbReference>
<dbReference type="GO" id="GO:0044550">
    <property type="term" value="P:secondary metabolite biosynthetic process"/>
    <property type="evidence" value="ECO:0007669"/>
    <property type="project" value="UniProtKB-ARBA"/>
</dbReference>
<dbReference type="Pfam" id="PF08659">
    <property type="entry name" value="KR"/>
    <property type="match status" value="1"/>
</dbReference>
<evidence type="ECO:0000256" key="4">
    <source>
        <dbReference type="ARBA" id="ARBA00022857"/>
    </source>
</evidence>
<evidence type="ECO:0000259" key="12">
    <source>
        <dbReference type="PROSITE" id="PS52019"/>
    </source>
</evidence>
<feature type="region of interest" description="Disordered" evidence="9">
    <location>
        <begin position="453"/>
        <end position="512"/>
    </location>
</feature>
<dbReference type="Gene3D" id="3.90.180.10">
    <property type="entry name" value="Medium-chain alcohol dehydrogenases, catalytic domain"/>
    <property type="match status" value="1"/>
</dbReference>
<keyword evidence="1" id="KW-0596">Phosphopantetheine</keyword>
<dbReference type="PANTHER" id="PTHR43775">
    <property type="entry name" value="FATTY ACID SYNTHASE"/>
    <property type="match status" value="1"/>
</dbReference>
<keyword evidence="2" id="KW-0597">Phosphoprotein</keyword>
<comment type="caution">
    <text evidence="13">The sequence shown here is derived from an EMBL/GenBank/DDBJ whole genome shotgun (WGS) entry which is preliminary data.</text>
</comment>
<reference evidence="13" key="2">
    <citation type="journal article" date="2023" name="IMA Fungus">
        <title>Comparative genomic study of the Penicillium genus elucidates a diverse pangenome and 15 lateral gene transfer events.</title>
        <authorList>
            <person name="Petersen C."/>
            <person name="Sorensen T."/>
            <person name="Nielsen M.R."/>
            <person name="Sondergaard T.E."/>
            <person name="Sorensen J.L."/>
            <person name="Fitzpatrick D.A."/>
            <person name="Frisvad J.C."/>
            <person name="Nielsen K.L."/>
        </authorList>
    </citation>
    <scope>NUCLEOTIDE SEQUENCE</scope>
    <source>
        <strain evidence="13">IBT 15544</strain>
    </source>
</reference>
<dbReference type="Gene3D" id="3.40.50.150">
    <property type="entry name" value="Vaccinia Virus protein VP39"/>
    <property type="match status" value="1"/>
</dbReference>
<dbReference type="SMART" id="SM00829">
    <property type="entry name" value="PKS_ER"/>
    <property type="match status" value="1"/>
</dbReference>
<feature type="compositionally biased region" description="Polar residues" evidence="9">
    <location>
        <begin position="2515"/>
        <end position="2532"/>
    </location>
</feature>
<dbReference type="CDD" id="cd05274">
    <property type="entry name" value="KR_FAS_SDR_x"/>
    <property type="match status" value="1"/>
</dbReference>
<dbReference type="Pfam" id="PF02801">
    <property type="entry name" value="Ketoacyl-synt_C"/>
    <property type="match status" value="1"/>
</dbReference>
<reference evidence="13" key="1">
    <citation type="submission" date="2022-12" db="EMBL/GenBank/DDBJ databases">
        <authorList>
            <person name="Petersen C."/>
        </authorList>
    </citation>
    <scope>NUCLEOTIDE SEQUENCE</scope>
    <source>
        <strain evidence="13">IBT 15544</strain>
    </source>
</reference>
<dbReference type="Pfam" id="PF00698">
    <property type="entry name" value="Acyl_transf_1"/>
    <property type="match status" value="1"/>
</dbReference>
<evidence type="ECO:0000256" key="3">
    <source>
        <dbReference type="ARBA" id="ARBA00022679"/>
    </source>
</evidence>
<dbReference type="InterPro" id="IPR057326">
    <property type="entry name" value="KR_dom"/>
</dbReference>
<dbReference type="InterPro" id="IPR050091">
    <property type="entry name" value="PKS_NRPS_Biosynth_Enz"/>
</dbReference>
<dbReference type="Gene3D" id="3.10.129.110">
    <property type="entry name" value="Polyketide synthase dehydratase"/>
    <property type="match status" value="1"/>
</dbReference>
<dbReference type="InterPro" id="IPR042104">
    <property type="entry name" value="PKS_dehydratase_sf"/>
</dbReference>
<keyword evidence="5" id="KW-0560">Oxidoreductase</keyword>
<dbReference type="InterPro" id="IPR029063">
    <property type="entry name" value="SAM-dependent_MTases_sf"/>
</dbReference>
<keyword evidence="3" id="KW-0808">Transferase</keyword>
<dbReference type="SUPFAM" id="SSF51735">
    <property type="entry name" value="NAD(P)-binding Rossmann-fold domains"/>
    <property type="match status" value="2"/>
</dbReference>
<dbReference type="GO" id="GO:0004312">
    <property type="term" value="F:fatty acid synthase activity"/>
    <property type="evidence" value="ECO:0007669"/>
    <property type="project" value="TreeGrafter"/>
</dbReference>
<dbReference type="InterPro" id="IPR013968">
    <property type="entry name" value="PKS_KR"/>
</dbReference>
<keyword evidence="7" id="KW-0012">Acyltransferase</keyword>
<dbReference type="SUPFAM" id="SSF55048">
    <property type="entry name" value="Probable ACP-binding domain of malonyl-CoA ACP transacylase"/>
    <property type="match status" value="1"/>
</dbReference>
<dbReference type="PROSITE" id="PS52004">
    <property type="entry name" value="KS3_2"/>
    <property type="match status" value="1"/>
</dbReference>
<feature type="domain" description="Ketosynthase family 3 (KS3)" evidence="11">
    <location>
        <begin position="7"/>
        <end position="434"/>
    </location>
</feature>
<dbReference type="SUPFAM" id="SSF53901">
    <property type="entry name" value="Thiolase-like"/>
    <property type="match status" value="1"/>
</dbReference>
<dbReference type="Pfam" id="PF23297">
    <property type="entry name" value="ACP_SdgA_C"/>
    <property type="match status" value="1"/>
</dbReference>
<dbReference type="Proteomes" id="UP001150904">
    <property type="component" value="Unassembled WGS sequence"/>
</dbReference>
<dbReference type="PROSITE" id="PS50075">
    <property type="entry name" value="CARRIER"/>
    <property type="match status" value="1"/>
</dbReference>
<evidence type="ECO:0000256" key="2">
    <source>
        <dbReference type="ARBA" id="ARBA00022553"/>
    </source>
</evidence>
<feature type="region of interest" description="C-terminal hotdog fold" evidence="8">
    <location>
        <begin position="1155"/>
        <end position="1307"/>
    </location>
</feature>
<dbReference type="CDD" id="cd05195">
    <property type="entry name" value="enoyl_red"/>
    <property type="match status" value="1"/>
</dbReference>
<dbReference type="Gene3D" id="3.40.366.10">
    <property type="entry name" value="Malonyl-Coenzyme A Acyl Carrier Protein, domain 2"/>
    <property type="match status" value="1"/>
</dbReference>
<dbReference type="InterPro" id="IPR009081">
    <property type="entry name" value="PP-bd_ACP"/>
</dbReference>
<dbReference type="Gene3D" id="1.10.1200.10">
    <property type="entry name" value="ACP-like"/>
    <property type="match status" value="1"/>
</dbReference>
<feature type="domain" description="PKS/mFAS DH" evidence="12">
    <location>
        <begin position="1005"/>
        <end position="1307"/>
    </location>
</feature>
<evidence type="ECO:0000256" key="1">
    <source>
        <dbReference type="ARBA" id="ARBA00022450"/>
    </source>
</evidence>
<dbReference type="SUPFAM" id="SSF52151">
    <property type="entry name" value="FabD/lysophospholipase-like"/>
    <property type="match status" value="1"/>
</dbReference>
<feature type="active site" description="Proton donor; for dehydratase activity" evidence="8">
    <location>
        <position position="1221"/>
    </location>
</feature>
<dbReference type="InterPro" id="IPR014031">
    <property type="entry name" value="Ketoacyl_synth_C"/>
</dbReference>
<feature type="compositionally biased region" description="Polar residues" evidence="9">
    <location>
        <begin position="457"/>
        <end position="471"/>
    </location>
</feature>
<protein>
    <recommendedName>
        <fullName evidence="15">Carrier domain-containing protein</fullName>
    </recommendedName>
</protein>
<dbReference type="SMART" id="SM00826">
    <property type="entry name" value="PKS_DH"/>
    <property type="match status" value="1"/>
</dbReference>
<name>A0A9W9MI21_9EURO</name>
<dbReference type="RefSeq" id="XP_058307433.1">
    <property type="nucleotide sequence ID" value="XM_058453242.1"/>
</dbReference>
<dbReference type="InterPro" id="IPR013217">
    <property type="entry name" value="Methyltransf_12"/>
</dbReference>
<evidence type="ECO:0000256" key="9">
    <source>
        <dbReference type="SAM" id="MobiDB-lite"/>
    </source>
</evidence>
<dbReference type="EMBL" id="JAPQKR010000013">
    <property type="protein sequence ID" value="KAJ5201517.1"/>
    <property type="molecule type" value="Genomic_DNA"/>
</dbReference>
<keyword evidence="4" id="KW-0521">NADP</keyword>
<evidence type="ECO:0000256" key="8">
    <source>
        <dbReference type="PROSITE-ProRule" id="PRU01363"/>
    </source>
</evidence>
<keyword evidence="6" id="KW-0511">Multifunctional enzyme</keyword>
<keyword evidence="14" id="KW-1185">Reference proteome</keyword>
<dbReference type="InterPro" id="IPR036291">
    <property type="entry name" value="NAD(P)-bd_dom_sf"/>
</dbReference>
<accession>A0A9W9MI21</accession>
<dbReference type="InterPro" id="IPR011032">
    <property type="entry name" value="GroES-like_sf"/>
</dbReference>
<dbReference type="InterPro" id="IPR049552">
    <property type="entry name" value="PKS_DH_N"/>
</dbReference>
<dbReference type="InterPro" id="IPR001227">
    <property type="entry name" value="Ac_transferase_dom_sf"/>
</dbReference>
<dbReference type="PROSITE" id="PS00606">
    <property type="entry name" value="KS3_1"/>
    <property type="match status" value="1"/>
</dbReference>
<evidence type="ECO:0000256" key="6">
    <source>
        <dbReference type="ARBA" id="ARBA00023268"/>
    </source>
</evidence>
<dbReference type="InterPro" id="IPR020843">
    <property type="entry name" value="ER"/>
</dbReference>
<dbReference type="SMART" id="SM00825">
    <property type="entry name" value="PKS_KS"/>
    <property type="match status" value="1"/>
</dbReference>
<dbReference type="GO" id="GO:0004315">
    <property type="term" value="F:3-oxoacyl-[acyl-carrier-protein] synthase activity"/>
    <property type="evidence" value="ECO:0007669"/>
    <property type="project" value="InterPro"/>
</dbReference>
<evidence type="ECO:0000313" key="14">
    <source>
        <dbReference type="Proteomes" id="UP001150904"/>
    </source>
</evidence>
<dbReference type="Pfam" id="PF21089">
    <property type="entry name" value="PKS_DH_N"/>
    <property type="match status" value="1"/>
</dbReference>
<evidence type="ECO:0000313" key="13">
    <source>
        <dbReference type="EMBL" id="KAJ5201517.1"/>
    </source>
</evidence>
<dbReference type="SUPFAM" id="SSF47336">
    <property type="entry name" value="ACP-like"/>
    <property type="match status" value="1"/>
</dbReference>
<dbReference type="Pfam" id="PF00109">
    <property type="entry name" value="ketoacyl-synt"/>
    <property type="match status" value="1"/>
</dbReference>
<dbReference type="InterPro" id="IPR020841">
    <property type="entry name" value="PKS_Beta-ketoAc_synthase_dom"/>
</dbReference>
<dbReference type="InterPro" id="IPR049551">
    <property type="entry name" value="PKS_DH_C"/>
</dbReference>
<dbReference type="InterPro" id="IPR016039">
    <property type="entry name" value="Thiolase-like"/>
</dbReference>
<dbReference type="InterPro" id="IPR036736">
    <property type="entry name" value="ACP-like_sf"/>
</dbReference>
<dbReference type="SUPFAM" id="SSF50129">
    <property type="entry name" value="GroES-like"/>
    <property type="match status" value="1"/>
</dbReference>
<gene>
    <name evidence="13" type="ORF">N7498_006180</name>
</gene>
<feature type="domain" description="Carrier" evidence="10">
    <location>
        <begin position="2560"/>
        <end position="2638"/>
    </location>
</feature>
<evidence type="ECO:0000256" key="5">
    <source>
        <dbReference type="ARBA" id="ARBA00023002"/>
    </source>
</evidence>
<dbReference type="InterPro" id="IPR016036">
    <property type="entry name" value="Malonyl_transacylase_ACP-bd"/>
</dbReference>
<proteinExistence type="predicted"/>
<evidence type="ECO:0008006" key="15">
    <source>
        <dbReference type="Google" id="ProtNLM"/>
    </source>
</evidence>
<dbReference type="SUPFAM" id="SSF53335">
    <property type="entry name" value="S-adenosyl-L-methionine-dependent methyltransferases"/>
    <property type="match status" value="1"/>
</dbReference>
<feature type="active site" description="Proton acceptor; for dehydratase activity" evidence="8">
    <location>
        <position position="1037"/>
    </location>
</feature>
<organism evidence="13 14">
    <name type="scientific">Penicillium cinerascens</name>
    <dbReference type="NCBI Taxonomy" id="70096"/>
    <lineage>
        <taxon>Eukaryota</taxon>
        <taxon>Fungi</taxon>
        <taxon>Dikarya</taxon>
        <taxon>Ascomycota</taxon>
        <taxon>Pezizomycotina</taxon>
        <taxon>Eurotiomycetes</taxon>
        <taxon>Eurotiomycetidae</taxon>
        <taxon>Eurotiales</taxon>
        <taxon>Aspergillaceae</taxon>
        <taxon>Penicillium</taxon>
    </lineage>
</organism>
<dbReference type="SMART" id="SM00822">
    <property type="entry name" value="PKS_KR"/>
    <property type="match status" value="1"/>
</dbReference>
<dbReference type="GO" id="GO:1901336">
    <property type="term" value="P:lactone biosynthetic process"/>
    <property type="evidence" value="ECO:0007669"/>
    <property type="project" value="UniProtKB-ARBA"/>
</dbReference>
<dbReference type="InterPro" id="IPR016035">
    <property type="entry name" value="Acyl_Trfase/lysoPLipase"/>
</dbReference>
<dbReference type="Gene3D" id="3.40.50.720">
    <property type="entry name" value="NAD(P)-binding Rossmann-like Domain"/>
    <property type="match status" value="3"/>
</dbReference>
<dbReference type="GO" id="GO:0006633">
    <property type="term" value="P:fatty acid biosynthetic process"/>
    <property type="evidence" value="ECO:0007669"/>
    <property type="project" value="InterPro"/>
</dbReference>
<feature type="compositionally biased region" description="Basic and acidic residues" evidence="9">
    <location>
        <begin position="2534"/>
        <end position="2543"/>
    </location>
</feature>
<dbReference type="OrthoDB" id="329835at2759"/>
<feature type="region of interest" description="Disordered" evidence="9">
    <location>
        <begin position="2510"/>
        <end position="2547"/>
    </location>
</feature>
<evidence type="ECO:0000259" key="11">
    <source>
        <dbReference type="PROSITE" id="PS52004"/>
    </source>
</evidence>
<dbReference type="InterPro" id="IPR014030">
    <property type="entry name" value="Ketoacyl_synth_N"/>
</dbReference>
<dbReference type="Gene3D" id="3.40.47.10">
    <property type="match status" value="1"/>
</dbReference>
<dbReference type="InterPro" id="IPR018201">
    <property type="entry name" value="Ketoacyl_synth_AS"/>
</dbReference>
<dbReference type="InterPro" id="IPR014043">
    <property type="entry name" value="Acyl_transferase_dom"/>
</dbReference>
<dbReference type="CDD" id="cd00833">
    <property type="entry name" value="PKS"/>
    <property type="match status" value="1"/>
</dbReference>
<dbReference type="InterPro" id="IPR049900">
    <property type="entry name" value="PKS_mFAS_DH"/>
</dbReference>
<feature type="compositionally biased region" description="Polar residues" evidence="9">
    <location>
        <begin position="502"/>
        <end position="512"/>
    </location>
</feature>
<evidence type="ECO:0000259" key="10">
    <source>
        <dbReference type="PROSITE" id="PS50075"/>
    </source>
</evidence>
<dbReference type="InterPro" id="IPR020807">
    <property type="entry name" value="PKS_DH"/>
</dbReference>
<dbReference type="GO" id="GO:0016491">
    <property type="term" value="F:oxidoreductase activity"/>
    <property type="evidence" value="ECO:0007669"/>
    <property type="project" value="UniProtKB-KW"/>
</dbReference>
<dbReference type="GeneID" id="83180543"/>
<feature type="compositionally biased region" description="Low complexity" evidence="9">
    <location>
        <begin position="472"/>
        <end position="501"/>
    </location>
</feature>
<dbReference type="PROSITE" id="PS52019">
    <property type="entry name" value="PKS_MFAS_DH"/>
    <property type="match status" value="1"/>
</dbReference>
<evidence type="ECO:0000256" key="7">
    <source>
        <dbReference type="ARBA" id="ARBA00023315"/>
    </source>
</evidence>
<dbReference type="Pfam" id="PF08242">
    <property type="entry name" value="Methyltransf_12"/>
    <property type="match status" value="1"/>
</dbReference>
<sequence length="2643" mass="284871">MSEKHEPEPIAIVGMGCRWAGGVRDTPGLWEILINKRSGYQDWAEPRFSAKGFYHPNPERPGTTAAKGGYTVTEDPRLFDPSFFGISGLEAETIDASQRKLLEVVYEAFESAGDTWESVNGTRMGVYVADISYDNSYAQTRDWEYARPHATTGVCHNILSNRINYVFNLSGPSVTLDSACTSALYGLHMAMQAIRDGDCDSAIVATANWIMDPAMQIAMDKLGALSGTSMSHAFDASADGYARGEGFAAIYLKKPEKAMKDGSPMRALVRGSAIGANGRSSGITHPSGSAQEAIIRKAYENSGLDPSQTPFLECHGTGTRVGDPLEVEAAGKVFGPGRSDAPEDRLLIGSVKTNLGHTEGAAALAGIFKAVLALEAGVIPPSIGVKTLNPRIDFEKAKAEVVTEVIPWPEGKLRRASVTSAGFGGSIGHCVLDHVNILYPDYVKPGLLGTTTLNGNSTEHSAPNRNGITPENGSNGHTNGHANSHANGHANGNANAIASGHVNGNSNGNTTTKHVSILQPQTKASSDASTRQLVLLPFAAHKDASLKLNIEALSSVIDRHSLADVAYTLGLKRSKLSQRTFRVVDKIDPAQGLLNDVQKTFTAAPETTALGFIFTGQGAQWPAMGAELFEYNVFRISIEYLDSILSAVAGTRPWTIEEVLSGKSAPDLVQTSEVSQTVCTAVQIGLVNLLASWSVYPSGVVGHSSGEMAAAYAAGRVSAAESITAAYYRGQAVSQNKQHGAMLAVGMSLEQAAKYLEGIEQEVKIAAINSYESLTLSGEQEAVEKLSAALNEERVFNRLLKTGDNAYHSHHMVALGGEFETLLSEGLARLQSLGLLEKQDRYPSIPWASSVTPHKEITADSVPVAYWRSNLESPVRFADAVANLVQDENLNIGALVEIGPHPALKGPVNQILKTLGKTLPYTGSLTRGEDSRRSIRQLAGSLFGINAKINLAAVNATDGTSHDKPVLIHGTMAVDLPPYQYGYGPVSYYESRASKEFRLRRVQRHDLIGAKVAGNAKLRPQFRNVLRMKDLPWLGDHRLIPDVVFPAAGYMCMAMVAASQLYEEFPDALPIVGFSLRNVDIKTALKIPEDQHGVEVMLSLELTSGSAATSPSWTRFSVSSVTRDSEQWTEHCTGQVKVEVSNIVEASKLSLGTESRAVDSRAWYKTFASIGLGYGPAFQALSAIRAAPTDNLASASLGLETTAGMVKGGESVYPIHPASLDAMIQLGLLACHGGQIERATTAFVPIHLSELYLCIGNNEDRRTALAHGEFRGQRSAYLQLQLQSQAGELLLNIKNLRCISYMLENKSPEGRSKAYTSPFMRMVYRPDFRVLSNQQARAFFPPPTENTSRVPILASLESIAAFIAVDVYEMLISEAGTEGTEPDASGTLEYYISWLRKLVDESGSPEMIEAKALPPAQRAQMLRELYGKTSDILEAKALWRLHESMSDILQGKRTGEEVLAQDGLLADFFDDALFLTGAYPQITELLGSIGHAEPNNKILELGGGRGRVAGLVLDALSSTNGIKRYQDYTVTDKSEATLQRAQGQLTSYQDVEFSVLNIEQDPLEQGYEPVYDVILASQVIHTASSAVTALKNARKLLKPGGKLILAEVTGNSAWVGLIGGAQAGYWHGVGDGRIDSPFLDINGWNEALKSAGFSGVDVSLDDYPSPTVHSNVLVSTRIIPDTSPSSGEVWLLHGEIIPGLLKELANKLGSRNLVTKTVPLDSVLTKLPSDARVIAFLDDENLLLDASDSTLDIFKYLTHNTASMVWLTSTGMAQGRSPDGAVVGGLLRTISTEAPTGRFFSIDIDADHFNVGEADTSELIRTLVDKEQELQRPNDDQSEDREFAWHSGCLWVSRLVPEAALHGYAERDQMPPTHHAQLLPLDSHEAVRAAFETPGMLSSLYFKPYTELTQPLPRDSIEVKVAGVGLNWKDLALATGRFDMNNLSSEYSGVITSVGAEAASRFAVGDLVYGLGEGHFGNYTRVPGALAQKARDGDDLLGMATMPVVFMTAVYAFEHLTRLRRGQKVLIHSASGGVGLGAIQLAQAKGADVYAMVGTPEKVRFLVEEICLPSSHVLTREPEELARATVATDGFDVILSTAQDDGLYESINALAPLGHLIDLSRLDVNGAREIGLELFQKSASFSSFDLARLVRCDLGLGADLMQAVDEHYRAGNIRPIHPMTVSDISQLDQTLLGFSKGTHVGKQVVSFQDSNTLVRMVPASPAARFDPEACYVVTGGLSGLGRSIIQWMGSRGAQEIVVLSRRGPQAPDAQTLVDALSKRGVRVHPVACDLSSSEQVVRAINEASSIRPVKGIVHCAVSYQDISFHKISPAGWRDGLAAKVSGTCNLHEASKALQLDFFVMTTSILSVLSFATQGAYTAANNFQDQFARYRSRHGLPATAAQFGLVNDVGHLSADALTLDLMTRNKVLTVPESYFLRLLEPAFLGDVGLQSTGAEVDPLAAATYVTYMDPAHMAQKERENSEMGVRSAAQPRWYGDARVSHVIRGFEDAMRHNQGDENTASTGDLESGRSATARTRREFDDAVHKARTTSDGNEKLELRALALQLTSSSIATTVATMLLMDISAVNTARAVSDHGVDSLIAAELRNWFHLALRSKISMVDLLDPRTSINALAAKVVDAAMNFQG</sequence>